<keyword evidence="11" id="KW-0282">Flagellum</keyword>
<comment type="similarity">
    <text evidence="9 10">Belongs to the FlhC family.</text>
</comment>
<comment type="function">
    <text evidence="9">Functions in complex with FlhD as a master transcriptional regulator that regulates transcription of several flagellar and non-flagellar operons by binding to their promoter region. Activates expression of class 2 flagellar genes, including fliA, which is a flagellum-specific sigma factor that turns on the class 3 genes. Also regulates genes whose products function in a variety of physiological pathways.</text>
</comment>
<evidence type="ECO:0000256" key="9">
    <source>
        <dbReference type="HAMAP-Rule" id="MF_01891"/>
    </source>
</evidence>
<gene>
    <name evidence="9 11" type="primary">flhC</name>
    <name evidence="11" type="ORF">JEU22_01300</name>
</gene>
<feature type="binding site" evidence="9">
    <location>
        <position position="159"/>
    </location>
    <ligand>
        <name>Zn(2+)</name>
        <dbReference type="ChEBI" id="CHEBI:29105"/>
    </ligand>
</feature>
<protein>
    <recommendedName>
        <fullName evidence="9 10">Flagellar transcriptional regulator FlhC</fullName>
    </recommendedName>
</protein>
<evidence type="ECO:0000256" key="6">
    <source>
        <dbReference type="ARBA" id="ARBA00023125"/>
    </source>
</evidence>
<name>A0A8I1JIH8_PSEPU</name>
<keyword evidence="5 9" id="KW-0805">Transcription regulation</keyword>
<keyword evidence="6 9" id="KW-0238">DNA-binding</keyword>
<dbReference type="GO" id="GO:0008270">
    <property type="term" value="F:zinc ion binding"/>
    <property type="evidence" value="ECO:0007669"/>
    <property type="project" value="UniProtKB-UniRule"/>
</dbReference>
<evidence type="ECO:0000313" key="12">
    <source>
        <dbReference type="Proteomes" id="UP000637061"/>
    </source>
</evidence>
<dbReference type="Proteomes" id="UP000637061">
    <property type="component" value="Unassembled WGS sequence"/>
</dbReference>
<evidence type="ECO:0000256" key="4">
    <source>
        <dbReference type="ARBA" id="ARBA00022833"/>
    </source>
</evidence>
<feature type="binding site" evidence="9">
    <location>
        <position position="139"/>
    </location>
    <ligand>
        <name>Zn(2+)</name>
        <dbReference type="ChEBI" id="CHEBI:29105"/>
    </ligand>
</feature>
<evidence type="ECO:0000256" key="8">
    <source>
        <dbReference type="ARBA" id="ARBA00023163"/>
    </source>
</evidence>
<comment type="cofactor">
    <cofactor evidence="9">
        <name>Zn(2+)</name>
        <dbReference type="ChEBI" id="CHEBI:29105"/>
    </cofactor>
    <text evidence="9">Binds 1 zinc ion per subunit.</text>
</comment>
<feature type="binding site" evidence="9">
    <location>
        <position position="162"/>
    </location>
    <ligand>
        <name>Zn(2+)</name>
        <dbReference type="ChEBI" id="CHEBI:29105"/>
    </ligand>
</feature>
<comment type="subunit">
    <text evidence="9">Heterohexamer composed of two FlhC and four FlhD subunits. Each FlhC binds a FlhD dimer, forming a heterotrimer, and a hexamer assembles by dimerization of two heterotrimers.</text>
</comment>
<feature type="binding site" evidence="9">
    <location>
        <position position="142"/>
    </location>
    <ligand>
        <name>Zn(2+)</name>
        <dbReference type="ChEBI" id="CHEBI:29105"/>
    </ligand>
</feature>
<dbReference type="PIRSF" id="PIRSF003159">
    <property type="entry name" value="FlhC"/>
    <property type="match status" value="1"/>
</dbReference>
<dbReference type="HAMAP" id="MF_01891">
    <property type="entry name" value="FhlC"/>
    <property type="match status" value="1"/>
</dbReference>
<dbReference type="Pfam" id="PF05280">
    <property type="entry name" value="FlhC"/>
    <property type="match status" value="1"/>
</dbReference>
<dbReference type="EMBL" id="JAEHTE010000001">
    <property type="protein sequence ID" value="MBI6882534.1"/>
    <property type="molecule type" value="Genomic_DNA"/>
</dbReference>
<reference evidence="11" key="1">
    <citation type="submission" date="2020-12" db="EMBL/GenBank/DDBJ databases">
        <title>Enhanced detection system for hospital associated transmission using whole genome sequencing surveillance.</title>
        <authorList>
            <person name="Harrison L.H."/>
            <person name="Van Tyne D."/>
            <person name="Marsh J.W."/>
            <person name="Griffith M.P."/>
            <person name="Snyder D.J."/>
            <person name="Cooper V.S."/>
            <person name="Mustapha M."/>
        </authorList>
    </citation>
    <scope>NUCLEOTIDE SEQUENCE</scope>
    <source>
        <strain evidence="11">PSB00042</strain>
    </source>
</reference>
<evidence type="ECO:0000256" key="1">
    <source>
        <dbReference type="ARBA" id="ARBA00022490"/>
    </source>
</evidence>
<dbReference type="GO" id="GO:1902208">
    <property type="term" value="P:regulation of bacterial-type flagellum assembly"/>
    <property type="evidence" value="ECO:0007669"/>
    <property type="project" value="UniProtKB-UniRule"/>
</dbReference>
<evidence type="ECO:0000313" key="11">
    <source>
        <dbReference type="EMBL" id="MBI6882534.1"/>
    </source>
</evidence>
<evidence type="ECO:0000256" key="10">
    <source>
        <dbReference type="PIRNR" id="PIRNR003159"/>
    </source>
</evidence>
<dbReference type="AlphaFoldDB" id="A0A8I1JIH8"/>
<evidence type="ECO:0000256" key="2">
    <source>
        <dbReference type="ARBA" id="ARBA00022723"/>
    </source>
</evidence>
<dbReference type="SUPFAM" id="SSF160930">
    <property type="entry name" value="FlhC-like"/>
    <property type="match status" value="1"/>
</dbReference>
<keyword evidence="11" id="KW-0969">Cilium</keyword>
<keyword evidence="11" id="KW-0966">Cell projection</keyword>
<keyword evidence="7 9" id="KW-0010">Activator</keyword>
<proteinExistence type="inferred from homology"/>
<keyword evidence="4 9" id="KW-0862">Zinc</keyword>
<dbReference type="GO" id="GO:0044781">
    <property type="term" value="P:bacterial-type flagellum organization"/>
    <property type="evidence" value="ECO:0007669"/>
    <property type="project" value="UniProtKB-KW"/>
</dbReference>
<evidence type="ECO:0000256" key="7">
    <source>
        <dbReference type="ARBA" id="ARBA00023159"/>
    </source>
</evidence>
<sequence length="203" mass="22993">MPIKKSLLDEMAQVQLAIDLMEMGARLQVVENETEISRPRLIKLYKEVVGISPPKGLLPFSTDWFMTWMPNIHSSLFYTIYQRVAEDGGDDSKITLFTRAFRLYQEQVEADESELVLSLTRAWTLVRFFDSKMLEMVSCTKCTCHFVAHAYTPNANYVCGICLPPSRAGKTKRSTVPDEPFATCVANTLDLAGYESNQQKNSC</sequence>
<evidence type="ECO:0000256" key="5">
    <source>
        <dbReference type="ARBA" id="ARBA00023015"/>
    </source>
</evidence>
<evidence type="ECO:0000256" key="3">
    <source>
        <dbReference type="ARBA" id="ARBA00022795"/>
    </source>
</evidence>
<keyword evidence="8 9" id="KW-0804">Transcription</keyword>
<dbReference type="GO" id="GO:0045893">
    <property type="term" value="P:positive regulation of DNA-templated transcription"/>
    <property type="evidence" value="ECO:0007669"/>
    <property type="project" value="InterPro"/>
</dbReference>
<dbReference type="GO" id="GO:0005737">
    <property type="term" value="C:cytoplasm"/>
    <property type="evidence" value="ECO:0007669"/>
    <property type="project" value="UniProtKB-SubCell"/>
</dbReference>
<keyword evidence="1 9" id="KW-0963">Cytoplasm</keyword>
<dbReference type="RefSeq" id="WP_198746150.1">
    <property type="nucleotide sequence ID" value="NZ_JAEHTE010000001.1"/>
</dbReference>
<keyword evidence="3 9" id="KW-1005">Bacterial flagellum biogenesis</keyword>
<dbReference type="GO" id="GO:0003677">
    <property type="term" value="F:DNA binding"/>
    <property type="evidence" value="ECO:0007669"/>
    <property type="project" value="UniProtKB-UniRule"/>
</dbReference>
<comment type="subcellular location">
    <subcellularLocation>
        <location evidence="9 10">Cytoplasm</location>
    </subcellularLocation>
</comment>
<accession>A0A8I1JIH8</accession>
<comment type="caution">
    <text evidence="11">The sequence shown here is derived from an EMBL/GenBank/DDBJ whole genome shotgun (WGS) entry which is preliminary data.</text>
</comment>
<keyword evidence="2 9" id="KW-0479">Metal-binding</keyword>
<dbReference type="NCBIfam" id="NF009365">
    <property type="entry name" value="PRK12722.1"/>
    <property type="match status" value="1"/>
</dbReference>
<organism evidence="11 12">
    <name type="scientific">Pseudomonas putida</name>
    <name type="common">Arthrobacter siderocapsulatus</name>
    <dbReference type="NCBI Taxonomy" id="303"/>
    <lineage>
        <taxon>Bacteria</taxon>
        <taxon>Pseudomonadati</taxon>
        <taxon>Pseudomonadota</taxon>
        <taxon>Gammaproteobacteria</taxon>
        <taxon>Pseudomonadales</taxon>
        <taxon>Pseudomonadaceae</taxon>
        <taxon>Pseudomonas</taxon>
    </lineage>
</organism>
<dbReference type="InterPro" id="IPR007944">
    <property type="entry name" value="FlhC"/>
</dbReference>